<dbReference type="EMBL" id="SMFX01000001">
    <property type="protein sequence ID" value="TCK18884.1"/>
    <property type="molecule type" value="Genomic_DNA"/>
</dbReference>
<comment type="caution">
    <text evidence="2">The sequence shown here is derived from an EMBL/GenBank/DDBJ whole genome shotgun (WGS) entry which is preliminary data.</text>
</comment>
<dbReference type="Pfam" id="PF13860">
    <property type="entry name" value="FlgD_ig"/>
    <property type="match status" value="1"/>
</dbReference>
<sequence length="362" mass="40600">MKSVSALIAAVVFSATSMGVYALEIERVSHAPAQFIPTKGKFTNINFALSEKADVELKVFDDRDKLVRRIARKDLAAGEQTIPWSGQDEAGHTVPAEAYRYTLTANTTVEHDLSDLTGGETVRSKILWNSDKMQFEYSLDKPSRVLIRVGLENHGPLMATIRNWVPRQAGSHIERWDGKDASGELDLSKHPKLVVSMRAYTLSQNTILVGPEPNQVSFIRAMTWPSESRKVKKKPVKRMIAAQQQSAETRGDYLVNLNLPEGLKTDKHGVPIVTGHIPVMLDVDEKHRTIALNRRSETVFYIDGQFTFENEVGFLPMAWMLDTTHLNNGEHFLSVNLRGYEGNFGLATRKIIVQHPRTSKVP</sequence>
<dbReference type="Gene3D" id="2.60.40.4070">
    <property type="match status" value="1"/>
</dbReference>
<dbReference type="Proteomes" id="UP000295707">
    <property type="component" value="Unassembled WGS sequence"/>
</dbReference>
<evidence type="ECO:0000259" key="1">
    <source>
        <dbReference type="Pfam" id="PF13860"/>
    </source>
</evidence>
<keyword evidence="3" id="KW-1185">Reference proteome</keyword>
<proteinExistence type="predicted"/>
<dbReference type="AlphaFoldDB" id="A0A4R1HAC6"/>
<evidence type="ECO:0000313" key="3">
    <source>
        <dbReference type="Proteomes" id="UP000295707"/>
    </source>
</evidence>
<gene>
    <name evidence="2" type="ORF">DFR30_2169</name>
</gene>
<feature type="domain" description="FlgD/Vpr Ig-like" evidence="1">
    <location>
        <begin position="43"/>
        <end position="107"/>
    </location>
</feature>
<evidence type="ECO:0000313" key="2">
    <source>
        <dbReference type="EMBL" id="TCK18884.1"/>
    </source>
</evidence>
<organism evidence="2 3">
    <name type="scientific">Thiogranum longum</name>
    <dbReference type="NCBI Taxonomy" id="1537524"/>
    <lineage>
        <taxon>Bacteria</taxon>
        <taxon>Pseudomonadati</taxon>
        <taxon>Pseudomonadota</taxon>
        <taxon>Gammaproteobacteria</taxon>
        <taxon>Chromatiales</taxon>
        <taxon>Ectothiorhodospiraceae</taxon>
        <taxon>Thiogranum</taxon>
    </lineage>
</organism>
<accession>A0A4R1HAC6</accession>
<name>A0A4R1HAC6_9GAMM</name>
<protein>
    <submittedName>
        <fullName evidence="2">FlgD-like protein</fullName>
    </submittedName>
</protein>
<reference evidence="2 3" key="1">
    <citation type="submission" date="2019-03" db="EMBL/GenBank/DDBJ databases">
        <title>Genomic Encyclopedia of Type Strains, Phase IV (KMG-IV): sequencing the most valuable type-strain genomes for metagenomic binning, comparative biology and taxonomic classification.</title>
        <authorList>
            <person name="Goeker M."/>
        </authorList>
    </citation>
    <scope>NUCLEOTIDE SEQUENCE [LARGE SCALE GENOMIC DNA]</scope>
    <source>
        <strain evidence="2 3">DSM 19610</strain>
    </source>
</reference>
<dbReference type="InterPro" id="IPR025965">
    <property type="entry name" value="FlgD/Vpr_Ig-like"/>
</dbReference>